<dbReference type="InterPro" id="IPR000515">
    <property type="entry name" value="MetI-like"/>
</dbReference>
<dbReference type="SUPFAM" id="SSF161098">
    <property type="entry name" value="MetI-like"/>
    <property type="match status" value="1"/>
</dbReference>
<feature type="transmembrane region" description="Helical" evidence="7">
    <location>
        <begin position="104"/>
        <end position="127"/>
    </location>
</feature>
<gene>
    <name evidence="9" type="ORF">NRE15_12950</name>
</gene>
<protein>
    <submittedName>
        <fullName evidence="9">Carbohydrate ABC transporter permease</fullName>
    </submittedName>
</protein>
<keyword evidence="2 7" id="KW-0813">Transport</keyword>
<accession>A0ABY5P5X6</accession>
<evidence type="ECO:0000256" key="6">
    <source>
        <dbReference type="ARBA" id="ARBA00023136"/>
    </source>
</evidence>
<proteinExistence type="inferred from homology"/>
<dbReference type="CDD" id="cd06261">
    <property type="entry name" value="TM_PBP2"/>
    <property type="match status" value="1"/>
</dbReference>
<keyword evidence="5 7" id="KW-1133">Transmembrane helix</keyword>
<reference evidence="9 10" key="1">
    <citation type="submission" date="2022-08" db="EMBL/GenBank/DDBJ databases">
        <title>Aerococcaceae sp. nov isolated from spoiled eye mask.</title>
        <authorList>
            <person name="Zhou G."/>
            <person name="Xie X.-B."/>
            <person name="Shi Q.-S."/>
            <person name="Wang Y.-S."/>
            <person name="Wen X."/>
            <person name="Peng H."/>
            <person name="Yang X.-J."/>
            <person name="Tao H.-B."/>
            <person name="Huang X.-M."/>
        </authorList>
    </citation>
    <scope>NUCLEOTIDE SEQUENCE [LARGE SCALE GENOMIC DNA]</scope>
    <source>
        <strain evidence="10">DM20194951</strain>
    </source>
</reference>
<dbReference type="Pfam" id="PF00528">
    <property type="entry name" value="BPD_transp_1"/>
    <property type="match status" value="1"/>
</dbReference>
<dbReference type="PANTHER" id="PTHR43744:SF12">
    <property type="entry name" value="ABC TRANSPORTER PERMEASE PROTEIN MG189-RELATED"/>
    <property type="match status" value="1"/>
</dbReference>
<organism evidence="9 10">
    <name type="scientific">Fundicoccus culcitae</name>
    <dbReference type="NCBI Taxonomy" id="2969821"/>
    <lineage>
        <taxon>Bacteria</taxon>
        <taxon>Bacillati</taxon>
        <taxon>Bacillota</taxon>
        <taxon>Bacilli</taxon>
        <taxon>Lactobacillales</taxon>
        <taxon>Aerococcaceae</taxon>
        <taxon>Fundicoccus</taxon>
    </lineage>
</organism>
<dbReference type="EMBL" id="CP102453">
    <property type="protein sequence ID" value="UUX33780.1"/>
    <property type="molecule type" value="Genomic_DNA"/>
</dbReference>
<evidence type="ECO:0000313" key="10">
    <source>
        <dbReference type="Proteomes" id="UP001315967"/>
    </source>
</evidence>
<dbReference type="Gene3D" id="1.10.3720.10">
    <property type="entry name" value="MetI-like"/>
    <property type="match status" value="1"/>
</dbReference>
<feature type="transmembrane region" description="Helical" evidence="7">
    <location>
        <begin position="139"/>
        <end position="157"/>
    </location>
</feature>
<dbReference type="PROSITE" id="PS50928">
    <property type="entry name" value="ABC_TM1"/>
    <property type="match status" value="1"/>
</dbReference>
<keyword evidence="10" id="KW-1185">Reference proteome</keyword>
<dbReference type="PANTHER" id="PTHR43744">
    <property type="entry name" value="ABC TRANSPORTER PERMEASE PROTEIN MG189-RELATED-RELATED"/>
    <property type="match status" value="1"/>
</dbReference>
<evidence type="ECO:0000256" key="2">
    <source>
        <dbReference type="ARBA" id="ARBA00022448"/>
    </source>
</evidence>
<evidence type="ECO:0000256" key="7">
    <source>
        <dbReference type="RuleBase" id="RU363032"/>
    </source>
</evidence>
<dbReference type="InterPro" id="IPR035906">
    <property type="entry name" value="MetI-like_sf"/>
</dbReference>
<comment type="subcellular location">
    <subcellularLocation>
        <location evidence="1 7">Cell membrane</location>
        <topology evidence="1 7">Multi-pass membrane protein</topology>
    </subcellularLocation>
</comment>
<dbReference type="Proteomes" id="UP001315967">
    <property type="component" value="Chromosome"/>
</dbReference>
<evidence type="ECO:0000256" key="5">
    <source>
        <dbReference type="ARBA" id="ARBA00022989"/>
    </source>
</evidence>
<feature type="transmembrane region" description="Helical" evidence="7">
    <location>
        <begin position="239"/>
        <end position="260"/>
    </location>
</feature>
<keyword evidence="3" id="KW-1003">Cell membrane</keyword>
<evidence type="ECO:0000256" key="4">
    <source>
        <dbReference type="ARBA" id="ARBA00022692"/>
    </source>
</evidence>
<feature type="domain" description="ABC transmembrane type-1" evidence="8">
    <location>
        <begin position="68"/>
        <end position="260"/>
    </location>
</feature>
<evidence type="ECO:0000256" key="3">
    <source>
        <dbReference type="ARBA" id="ARBA00022475"/>
    </source>
</evidence>
<comment type="similarity">
    <text evidence="7">Belongs to the binding-protein-dependent transport system permease family.</text>
</comment>
<evidence type="ECO:0000259" key="8">
    <source>
        <dbReference type="PROSITE" id="PS50928"/>
    </source>
</evidence>
<keyword evidence="6 7" id="KW-0472">Membrane</keyword>
<feature type="transmembrane region" description="Helical" evidence="7">
    <location>
        <begin position="72"/>
        <end position="92"/>
    </location>
</feature>
<feature type="transmembrane region" description="Helical" evidence="7">
    <location>
        <begin position="178"/>
        <end position="200"/>
    </location>
</feature>
<keyword evidence="4 7" id="KW-0812">Transmembrane</keyword>
<evidence type="ECO:0000256" key="1">
    <source>
        <dbReference type="ARBA" id="ARBA00004651"/>
    </source>
</evidence>
<dbReference type="RefSeq" id="WP_313793283.1">
    <property type="nucleotide sequence ID" value="NZ_CP102453.1"/>
</dbReference>
<sequence>MAKCNKIIKHLFLIFISLTMFFPFIWMFLNGLKTKDEIWATPPTLFPENPNWLNFKIAWESAPYGLYIFNSFYVSILIVLFQTISSLMFAYLFTQYNFKGKSLIFSIVLSTYMIPVVATYVPSYVFLSRINLLDTHAGLIMSSTVSVFGIFLFRQSFMQIPKEIIKAAKIEGANDWKILWKLMVPMIKPTIVAFGLISFIEQYNNYLWPSLVISSEEKYLISQGLQDFFSSEGAYGMDWSIIMASSSFAVLPLLVLFLFAQKYIISGLLGNSLKG</sequence>
<evidence type="ECO:0000313" key="9">
    <source>
        <dbReference type="EMBL" id="UUX33780.1"/>
    </source>
</evidence>
<name>A0ABY5P5X6_9LACT</name>
<feature type="transmembrane region" description="Helical" evidence="7">
    <location>
        <begin position="12"/>
        <end position="29"/>
    </location>
</feature>